<dbReference type="AlphaFoldDB" id="A0A378YR03"/>
<feature type="compositionally biased region" description="Pro residues" evidence="1">
    <location>
        <begin position="196"/>
        <end position="205"/>
    </location>
</feature>
<proteinExistence type="predicted"/>
<evidence type="ECO:0000256" key="1">
    <source>
        <dbReference type="SAM" id="MobiDB-lite"/>
    </source>
</evidence>
<reference evidence="2 3" key="1">
    <citation type="submission" date="2018-06" db="EMBL/GenBank/DDBJ databases">
        <authorList>
            <consortium name="Pathogen Informatics"/>
            <person name="Doyle S."/>
        </authorList>
    </citation>
    <scope>NUCLEOTIDE SEQUENCE [LARGE SCALE GENOMIC DNA]</scope>
    <source>
        <strain evidence="2 3">NCTC13160</strain>
    </source>
</reference>
<dbReference type="STRING" id="93220.A6P55_13975"/>
<dbReference type="Proteomes" id="UP000254573">
    <property type="component" value="Unassembled WGS sequence"/>
</dbReference>
<name>A0A378YR03_9BURK</name>
<accession>A0A378YR03</accession>
<feature type="region of interest" description="Disordered" evidence="1">
    <location>
        <begin position="196"/>
        <end position="215"/>
    </location>
</feature>
<dbReference type="EMBL" id="UGSG01000001">
    <property type="protein sequence ID" value="SUA79596.1"/>
    <property type="molecule type" value="Genomic_DNA"/>
</dbReference>
<sequence>MHGELRACLRQIHQLPVPTLGYLSLWLETLRTGLAADGVVALWCEGGEVDAAEDSTFAQASGVTEWYAPQTSLLACEQMAVSGGPAMPAAAIWPRSPSRDSLLRAHARRARGTGAAQEAISLPRPAALDRCLPDGDLLDVCVRPVAAPPAAMFDAPSAKPIGALRLLVGRHRSKPRFNARDVTTFEAAASEFAAPPGRPLFPPLPSSSSPSSPSSAATLSSFSALPLLSSVPSPMPAPPAMPSTSRPAAWWAVDDDVTGTLVWHRHQPEWADPSALALMRRVWRPAPGGAWPDACAVVDVCRSLANALMLQPPIETGAGRQASRAVLVPGGTLHLHATHLCGMGGRATERVRIALHLAVPPSIRLLQRLRATALTPVQREIAMRLLAGQSRAQTREACAIGVQTLKTHLSLMRARLDPVRDAPLLAGLGRAGAACRCEAAK</sequence>
<feature type="compositionally biased region" description="Low complexity" evidence="1">
    <location>
        <begin position="206"/>
        <end position="215"/>
    </location>
</feature>
<organism evidence="2 3">
    <name type="scientific">Pandoraea pnomenusa</name>
    <dbReference type="NCBI Taxonomy" id="93220"/>
    <lineage>
        <taxon>Bacteria</taxon>
        <taxon>Pseudomonadati</taxon>
        <taxon>Pseudomonadota</taxon>
        <taxon>Betaproteobacteria</taxon>
        <taxon>Burkholderiales</taxon>
        <taxon>Burkholderiaceae</taxon>
        <taxon>Pandoraea</taxon>
    </lineage>
</organism>
<evidence type="ECO:0000313" key="3">
    <source>
        <dbReference type="Proteomes" id="UP000254573"/>
    </source>
</evidence>
<dbReference type="KEGG" id="ppno:DA70_13940"/>
<gene>
    <name evidence="2" type="ORF">NCTC13160_03302</name>
</gene>
<evidence type="ECO:0000313" key="2">
    <source>
        <dbReference type="EMBL" id="SUA79596.1"/>
    </source>
</evidence>
<protein>
    <submittedName>
        <fullName evidence="2">Uncharacterized protein</fullName>
    </submittedName>
</protein>